<feature type="compositionally biased region" description="Basic and acidic residues" evidence="1">
    <location>
        <begin position="76"/>
        <end position="92"/>
    </location>
</feature>
<evidence type="ECO:0000313" key="2">
    <source>
        <dbReference type="EMBL" id="KAF0926038.1"/>
    </source>
</evidence>
<evidence type="ECO:0008006" key="4">
    <source>
        <dbReference type="Google" id="ProtNLM"/>
    </source>
</evidence>
<accession>A0A6G1EN30</accession>
<dbReference type="OrthoDB" id="665395at2759"/>
<feature type="region of interest" description="Disordered" evidence="1">
    <location>
        <begin position="76"/>
        <end position="97"/>
    </location>
</feature>
<evidence type="ECO:0000313" key="3">
    <source>
        <dbReference type="Proteomes" id="UP000479710"/>
    </source>
</evidence>
<keyword evidence="3" id="KW-1185">Reference proteome</keyword>
<proteinExistence type="predicted"/>
<dbReference type="Proteomes" id="UP000479710">
    <property type="component" value="Unassembled WGS sequence"/>
</dbReference>
<organism evidence="2 3">
    <name type="scientific">Oryza meyeriana var. granulata</name>
    <dbReference type="NCBI Taxonomy" id="110450"/>
    <lineage>
        <taxon>Eukaryota</taxon>
        <taxon>Viridiplantae</taxon>
        <taxon>Streptophyta</taxon>
        <taxon>Embryophyta</taxon>
        <taxon>Tracheophyta</taxon>
        <taxon>Spermatophyta</taxon>
        <taxon>Magnoliopsida</taxon>
        <taxon>Liliopsida</taxon>
        <taxon>Poales</taxon>
        <taxon>Poaceae</taxon>
        <taxon>BOP clade</taxon>
        <taxon>Oryzoideae</taxon>
        <taxon>Oryzeae</taxon>
        <taxon>Oryzinae</taxon>
        <taxon>Oryza</taxon>
        <taxon>Oryza meyeriana</taxon>
    </lineage>
</organism>
<name>A0A6G1EN30_9ORYZ</name>
<gene>
    <name evidence="2" type="ORF">E2562_020720</name>
</gene>
<reference evidence="2 3" key="1">
    <citation type="submission" date="2019-11" db="EMBL/GenBank/DDBJ databases">
        <title>Whole genome sequence of Oryza granulata.</title>
        <authorList>
            <person name="Li W."/>
        </authorList>
    </citation>
    <scope>NUCLEOTIDE SEQUENCE [LARGE SCALE GENOMIC DNA]</scope>
    <source>
        <strain evidence="3">cv. Menghai</strain>
        <tissue evidence="2">Leaf</tissue>
    </source>
</reference>
<protein>
    <recommendedName>
        <fullName evidence="4">DDE Tnp4 domain-containing protein</fullName>
    </recommendedName>
</protein>
<comment type="caution">
    <text evidence="2">The sequence shown here is derived from an EMBL/GenBank/DDBJ whole genome shotgun (WGS) entry which is preliminary data.</text>
</comment>
<sequence length="123" mass="14309">MEEKLGMFMFMLSHNGSFQDLQYGFKHSGDTNCIGAIDGTHIPITLNGEKEAPYRNRKGTLSQNMRKKQYEKEAAALSREREEAKMREEASKRWKNSQMKKRSEFDFRIDTKCNGKRGFSGKF</sequence>
<dbReference type="EMBL" id="SPHZ02000003">
    <property type="protein sequence ID" value="KAF0926038.1"/>
    <property type="molecule type" value="Genomic_DNA"/>
</dbReference>
<dbReference type="AlphaFoldDB" id="A0A6G1EN30"/>
<evidence type="ECO:0000256" key="1">
    <source>
        <dbReference type="SAM" id="MobiDB-lite"/>
    </source>
</evidence>